<dbReference type="InterPro" id="IPR050213">
    <property type="entry name" value="GST_superfamily"/>
</dbReference>
<evidence type="ECO:0000313" key="3">
    <source>
        <dbReference type="Proteomes" id="UP001597521"/>
    </source>
</evidence>
<protein>
    <submittedName>
        <fullName evidence="2">Glutathione S-transferase</fullName>
    </submittedName>
</protein>
<dbReference type="PANTHER" id="PTHR11571">
    <property type="entry name" value="GLUTATHIONE S-TRANSFERASE"/>
    <property type="match status" value="1"/>
</dbReference>
<accession>A0ABW5QGX6</accession>
<dbReference type="Proteomes" id="UP001597521">
    <property type="component" value="Unassembled WGS sequence"/>
</dbReference>
<dbReference type="InterPro" id="IPR004045">
    <property type="entry name" value="Glutathione_S-Trfase_N"/>
</dbReference>
<dbReference type="Gene3D" id="1.20.1050.10">
    <property type="match status" value="1"/>
</dbReference>
<dbReference type="InterPro" id="IPR054761">
    <property type="entry name" value="GST_C_proteobact"/>
</dbReference>
<organism evidence="2 3">
    <name type="scientific">Devosia albogilva</name>
    <dbReference type="NCBI Taxonomy" id="429726"/>
    <lineage>
        <taxon>Bacteria</taxon>
        <taxon>Pseudomonadati</taxon>
        <taxon>Pseudomonadota</taxon>
        <taxon>Alphaproteobacteria</taxon>
        <taxon>Hyphomicrobiales</taxon>
        <taxon>Devosiaceae</taxon>
        <taxon>Devosia</taxon>
    </lineage>
</organism>
<feature type="domain" description="GST N-terminal" evidence="1">
    <location>
        <begin position="2"/>
        <end position="85"/>
    </location>
</feature>
<proteinExistence type="predicted"/>
<evidence type="ECO:0000313" key="2">
    <source>
        <dbReference type="EMBL" id="MFD2646812.1"/>
    </source>
</evidence>
<dbReference type="Pfam" id="PF22119">
    <property type="entry name" value="GST_C_8"/>
    <property type="match status" value="1"/>
</dbReference>
<reference evidence="3" key="1">
    <citation type="journal article" date="2019" name="Int. J. Syst. Evol. Microbiol.">
        <title>The Global Catalogue of Microorganisms (GCM) 10K type strain sequencing project: providing services to taxonomists for standard genome sequencing and annotation.</title>
        <authorList>
            <consortium name="The Broad Institute Genomics Platform"/>
            <consortium name="The Broad Institute Genome Sequencing Center for Infectious Disease"/>
            <person name="Wu L."/>
            <person name="Ma J."/>
        </authorList>
    </citation>
    <scope>NUCLEOTIDE SEQUENCE [LARGE SCALE GENOMIC DNA]</scope>
    <source>
        <strain evidence="3">CCM 7427</strain>
    </source>
</reference>
<dbReference type="SUPFAM" id="SSF47616">
    <property type="entry name" value="GST C-terminal domain-like"/>
    <property type="match status" value="1"/>
</dbReference>
<dbReference type="PROSITE" id="PS50404">
    <property type="entry name" value="GST_NTER"/>
    <property type="match status" value="1"/>
</dbReference>
<dbReference type="InterPro" id="IPR036282">
    <property type="entry name" value="Glutathione-S-Trfase_C_sf"/>
</dbReference>
<dbReference type="EMBL" id="JBHUNP010000001">
    <property type="protein sequence ID" value="MFD2646812.1"/>
    <property type="molecule type" value="Genomic_DNA"/>
</dbReference>
<dbReference type="RefSeq" id="WP_386831738.1">
    <property type="nucleotide sequence ID" value="NZ_JBHUNP010000001.1"/>
</dbReference>
<dbReference type="PANTHER" id="PTHR11571:SF263">
    <property type="entry name" value="GLUTATHIONE S-TRANSFERASE"/>
    <property type="match status" value="1"/>
</dbReference>
<comment type="caution">
    <text evidence="2">The sequence shown here is derived from an EMBL/GenBank/DDBJ whole genome shotgun (WGS) entry which is preliminary data.</text>
</comment>
<name>A0ABW5QGX6_9HYPH</name>
<dbReference type="InterPro" id="IPR036249">
    <property type="entry name" value="Thioredoxin-like_sf"/>
</dbReference>
<dbReference type="SUPFAM" id="SSF52833">
    <property type="entry name" value="Thioredoxin-like"/>
    <property type="match status" value="1"/>
</dbReference>
<sequence length="240" mass="26521">MADYDLYYWPLPFRGQFIRAILAFAGKSWTEHDSGEIATLMEQDAAEQPAPFMGPPVLVDTRTGFAVSQMPAIALYLGDTLGLIPDDPQQRAFTAKVVNDANDVIDELTLDGGRQMWTAEKWQDFVPRLQRWMLIFEATATRNGVDADSGHLLGTSEPGVADIVTSTLWSTMTDRFPTIARLLDETAPRTAALTRRLQTHPALAELAQQTRERYGDSYCGGQIEQSLRKVLGALQGAKSS</sequence>
<keyword evidence="3" id="KW-1185">Reference proteome</keyword>
<dbReference type="Gene3D" id="3.40.30.10">
    <property type="entry name" value="Glutaredoxin"/>
    <property type="match status" value="1"/>
</dbReference>
<evidence type="ECO:0000259" key="1">
    <source>
        <dbReference type="PROSITE" id="PS50404"/>
    </source>
</evidence>
<gene>
    <name evidence="2" type="ORF">ACFSX5_03280</name>
</gene>